<evidence type="ECO:0000256" key="1">
    <source>
        <dbReference type="SAM" id="MobiDB-lite"/>
    </source>
</evidence>
<comment type="caution">
    <text evidence="2">The sequence shown here is derived from an EMBL/GenBank/DDBJ whole genome shotgun (WGS) entry which is preliminary data.</text>
</comment>
<name>A0AAV4DKQ4_9GAST</name>
<sequence length="114" mass="12515">MAVCGILLSVFGFRDVLWVSFFVYSQSTTGDRRLSGSPSGQSSGRGVRTRRKRVPADIRVDSLATVPPTHQVCGQKVTDIIYSGKVRSKITVSSLSQHWTNHKTGPPGCFIEVY</sequence>
<dbReference type="AlphaFoldDB" id="A0AAV4DKQ4"/>
<dbReference type="EMBL" id="BLXT01007982">
    <property type="protein sequence ID" value="GFO44833.1"/>
    <property type="molecule type" value="Genomic_DNA"/>
</dbReference>
<feature type="region of interest" description="Disordered" evidence="1">
    <location>
        <begin position="29"/>
        <end position="52"/>
    </location>
</feature>
<feature type="compositionally biased region" description="Low complexity" evidence="1">
    <location>
        <begin position="35"/>
        <end position="46"/>
    </location>
</feature>
<organism evidence="2 3">
    <name type="scientific">Plakobranchus ocellatus</name>
    <dbReference type="NCBI Taxonomy" id="259542"/>
    <lineage>
        <taxon>Eukaryota</taxon>
        <taxon>Metazoa</taxon>
        <taxon>Spiralia</taxon>
        <taxon>Lophotrochozoa</taxon>
        <taxon>Mollusca</taxon>
        <taxon>Gastropoda</taxon>
        <taxon>Heterobranchia</taxon>
        <taxon>Euthyneura</taxon>
        <taxon>Panpulmonata</taxon>
        <taxon>Sacoglossa</taxon>
        <taxon>Placobranchoidea</taxon>
        <taxon>Plakobranchidae</taxon>
        <taxon>Plakobranchus</taxon>
    </lineage>
</organism>
<accession>A0AAV4DKQ4</accession>
<protein>
    <submittedName>
        <fullName evidence="2">Uncharacterized protein</fullName>
    </submittedName>
</protein>
<evidence type="ECO:0000313" key="2">
    <source>
        <dbReference type="EMBL" id="GFO44833.1"/>
    </source>
</evidence>
<gene>
    <name evidence="2" type="ORF">PoB_007133800</name>
</gene>
<proteinExistence type="predicted"/>
<dbReference type="Proteomes" id="UP000735302">
    <property type="component" value="Unassembled WGS sequence"/>
</dbReference>
<reference evidence="2 3" key="1">
    <citation type="journal article" date="2021" name="Elife">
        <title>Chloroplast acquisition without the gene transfer in kleptoplastic sea slugs, Plakobranchus ocellatus.</title>
        <authorList>
            <person name="Maeda T."/>
            <person name="Takahashi S."/>
            <person name="Yoshida T."/>
            <person name="Shimamura S."/>
            <person name="Takaki Y."/>
            <person name="Nagai Y."/>
            <person name="Toyoda A."/>
            <person name="Suzuki Y."/>
            <person name="Arimoto A."/>
            <person name="Ishii H."/>
            <person name="Satoh N."/>
            <person name="Nishiyama T."/>
            <person name="Hasebe M."/>
            <person name="Maruyama T."/>
            <person name="Minagawa J."/>
            <person name="Obokata J."/>
            <person name="Shigenobu S."/>
        </authorList>
    </citation>
    <scope>NUCLEOTIDE SEQUENCE [LARGE SCALE GENOMIC DNA]</scope>
</reference>
<keyword evidence="3" id="KW-1185">Reference proteome</keyword>
<evidence type="ECO:0000313" key="3">
    <source>
        <dbReference type="Proteomes" id="UP000735302"/>
    </source>
</evidence>